<dbReference type="Gene3D" id="3.10.20.90">
    <property type="entry name" value="Phosphatidylinositol 3-kinase Catalytic Subunit, Chain A, domain 1"/>
    <property type="match status" value="1"/>
</dbReference>
<dbReference type="PANTHER" id="PTHR10621">
    <property type="entry name" value="UV EXCISION REPAIR PROTEIN RAD23"/>
    <property type="match status" value="1"/>
</dbReference>
<reference evidence="2 3" key="1">
    <citation type="submission" date="2024-04" db="EMBL/GenBank/DDBJ databases">
        <title>Tritrichomonas musculus Genome.</title>
        <authorList>
            <person name="Alves-Ferreira E."/>
            <person name="Grigg M."/>
            <person name="Lorenzi H."/>
            <person name="Galac M."/>
        </authorList>
    </citation>
    <scope>NUCLEOTIDE SEQUENCE [LARGE SCALE GENOMIC DNA]</scope>
    <source>
        <strain evidence="2 3">EAF2021</strain>
    </source>
</reference>
<dbReference type="SUPFAM" id="SSF54236">
    <property type="entry name" value="Ubiquitin-like"/>
    <property type="match status" value="1"/>
</dbReference>
<sequence length="357" mass="41220">MKKVHLYTITGQKITLDINQRDCIKNLKKKLEQYEKIPTDQLSLVYQCKELADDYTLLYYSINDDSKIQAILKSAEGSCQAENMSRVVGFARDDHEIYRAHLECGRLGKLYIRNSCVTGVYDQGNTETCYAHASCSAYINAIHTIPGSRPPPSFADCFQIAKYRDTGGGYVTDSLTLLENHFQYGIKFQHTKELPEIREVLTTPIIFSFTTSNEGWERIKHGSLVEKPPGDSDGWHSVLLEGYDLERDVCICKNSWGGITAEPRFECRPSATCNYRFVKLYWTLESIQGKNTYEYNPIMRKCIERLDGRKIDAAWMDKKTADYCTDYVCKYHPEKEGDLKYLGYDIEEWIKININRR</sequence>
<dbReference type="SUPFAM" id="SSF54001">
    <property type="entry name" value="Cysteine proteinases"/>
    <property type="match status" value="1"/>
</dbReference>
<gene>
    <name evidence="2" type="ORF">M9Y10_042755</name>
</gene>
<dbReference type="PANTHER" id="PTHR10621:SF0">
    <property type="entry name" value="UV EXCISION REPAIR PROTEIN RAD23"/>
    <property type="match status" value="1"/>
</dbReference>
<accession>A0ABR2JXV9</accession>
<dbReference type="InterPro" id="IPR000626">
    <property type="entry name" value="Ubiquitin-like_dom"/>
</dbReference>
<dbReference type="Pfam" id="PF00240">
    <property type="entry name" value="ubiquitin"/>
    <property type="match status" value="1"/>
</dbReference>
<dbReference type="Gene3D" id="3.90.70.10">
    <property type="entry name" value="Cysteine proteinases"/>
    <property type="match status" value="1"/>
</dbReference>
<protein>
    <recommendedName>
        <fullName evidence="1">Ubiquitin-like domain-containing protein</fullName>
    </recommendedName>
</protein>
<proteinExistence type="predicted"/>
<dbReference type="PROSITE" id="PS50053">
    <property type="entry name" value="UBIQUITIN_2"/>
    <property type="match status" value="1"/>
</dbReference>
<dbReference type="CDD" id="cd17039">
    <property type="entry name" value="Ubl_ubiquitin_like"/>
    <property type="match status" value="1"/>
</dbReference>
<dbReference type="InterPro" id="IPR019956">
    <property type="entry name" value="Ubiquitin_dom"/>
</dbReference>
<name>A0ABR2JXV9_9EUKA</name>
<evidence type="ECO:0000259" key="1">
    <source>
        <dbReference type="PROSITE" id="PS50053"/>
    </source>
</evidence>
<dbReference type="SMART" id="SM00213">
    <property type="entry name" value="UBQ"/>
    <property type="match status" value="1"/>
</dbReference>
<dbReference type="InterPro" id="IPR038765">
    <property type="entry name" value="Papain-like_cys_pep_sf"/>
</dbReference>
<evidence type="ECO:0000313" key="3">
    <source>
        <dbReference type="Proteomes" id="UP001470230"/>
    </source>
</evidence>
<keyword evidence="3" id="KW-1185">Reference proteome</keyword>
<comment type="caution">
    <text evidence="2">The sequence shown here is derived from an EMBL/GenBank/DDBJ whole genome shotgun (WGS) entry which is preliminary data.</text>
</comment>
<evidence type="ECO:0000313" key="2">
    <source>
        <dbReference type="EMBL" id="KAK8883658.1"/>
    </source>
</evidence>
<feature type="domain" description="Ubiquitin-like" evidence="1">
    <location>
        <begin position="2"/>
        <end position="77"/>
    </location>
</feature>
<dbReference type="Proteomes" id="UP001470230">
    <property type="component" value="Unassembled WGS sequence"/>
</dbReference>
<dbReference type="EMBL" id="JAPFFF010000008">
    <property type="protein sequence ID" value="KAK8883658.1"/>
    <property type="molecule type" value="Genomic_DNA"/>
</dbReference>
<dbReference type="InterPro" id="IPR029071">
    <property type="entry name" value="Ubiquitin-like_domsf"/>
</dbReference>
<dbReference type="PRINTS" id="PR00348">
    <property type="entry name" value="UBIQUITIN"/>
</dbReference>
<organism evidence="2 3">
    <name type="scientific">Tritrichomonas musculus</name>
    <dbReference type="NCBI Taxonomy" id="1915356"/>
    <lineage>
        <taxon>Eukaryota</taxon>
        <taxon>Metamonada</taxon>
        <taxon>Parabasalia</taxon>
        <taxon>Tritrichomonadida</taxon>
        <taxon>Tritrichomonadidae</taxon>
        <taxon>Tritrichomonas</taxon>
    </lineage>
</organism>